<dbReference type="GO" id="GO:0008270">
    <property type="term" value="F:zinc ion binding"/>
    <property type="evidence" value="ECO:0007669"/>
    <property type="project" value="UniProtKB-KW"/>
</dbReference>
<dbReference type="InterPro" id="IPR036855">
    <property type="entry name" value="Znf_CCCH_sf"/>
</dbReference>
<keyword evidence="1" id="KW-0597">Phosphoprotein</keyword>
<dbReference type="SUPFAM" id="SSF90229">
    <property type="entry name" value="CCCH zinc finger"/>
    <property type="match status" value="2"/>
</dbReference>
<dbReference type="SMART" id="SM00356">
    <property type="entry name" value="ZnF_C3H1"/>
    <property type="match status" value="3"/>
</dbReference>
<comment type="caution">
    <text evidence="9">The sequence shown here is derived from an EMBL/GenBank/DDBJ whole genome shotgun (WGS) entry which is preliminary data.</text>
</comment>
<name>A0A553PBT0_TIGCA</name>
<organism evidence="9 10">
    <name type="scientific">Tigriopus californicus</name>
    <name type="common">Marine copepod</name>
    <dbReference type="NCBI Taxonomy" id="6832"/>
    <lineage>
        <taxon>Eukaryota</taxon>
        <taxon>Metazoa</taxon>
        <taxon>Ecdysozoa</taxon>
        <taxon>Arthropoda</taxon>
        <taxon>Crustacea</taxon>
        <taxon>Multicrustacea</taxon>
        <taxon>Hexanauplia</taxon>
        <taxon>Copepoda</taxon>
        <taxon>Harpacticoida</taxon>
        <taxon>Harpacticidae</taxon>
        <taxon>Tigriopus</taxon>
    </lineage>
</organism>
<dbReference type="OrthoDB" id="411372at2759"/>
<evidence type="ECO:0000259" key="8">
    <source>
        <dbReference type="PROSITE" id="PS50103"/>
    </source>
</evidence>
<feature type="compositionally biased region" description="Basic and acidic residues" evidence="7">
    <location>
        <begin position="185"/>
        <end position="197"/>
    </location>
</feature>
<feature type="compositionally biased region" description="Low complexity" evidence="7">
    <location>
        <begin position="863"/>
        <end position="883"/>
    </location>
</feature>
<keyword evidence="3" id="KW-0677">Repeat</keyword>
<feature type="compositionally biased region" description="Basic residues" evidence="7">
    <location>
        <begin position="198"/>
        <end position="225"/>
    </location>
</feature>
<feature type="domain" description="C3H1-type" evidence="8">
    <location>
        <begin position="269"/>
        <end position="296"/>
    </location>
</feature>
<feature type="compositionally biased region" description="Basic and acidic residues" evidence="7">
    <location>
        <begin position="825"/>
        <end position="836"/>
    </location>
</feature>
<feature type="compositionally biased region" description="Basic and acidic residues" evidence="7">
    <location>
        <begin position="622"/>
        <end position="633"/>
    </location>
</feature>
<evidence type="ECO:0000256" key="5">
    <source>
        <dbReference type="ARBA" id="ARBA00022833"/>
    </source>
</evidence>
<feature type="compositionally biased region" description="Basic and acidic residues" evidence="7">
    <location>
        <begin position="1"/>
        <end position="21"/>
    </location>
</feature>
<evidence type="ECO:0000256" key="2">
    <source>
        <dbReference type="ARBA" id="ARBA00022723"/>
    </source>
</evidence>
<dbReference type="Gene3D" id="4.10.1000.10">
    <property type="entry name" value="Zinc finger, CCCH-type"/>
    <property type="match status" value="1"/>
</dbReference>
<dbReference type="PANTHER" id="PTHR13119:SF12">
    <property type="entry name" value="PROTEIN SUPPRESSOR OF SABLE"/>
    <property type="match status" value="1"/>
</dbReference>
<dbReference type="GO" id="GO:0005634">
    <property type="term" value="C:nucleus"/>
    <property type="evidence" value="ECO:0007669"/>
    <property type="project" value="TreeGrafter"/>
</dbReference>
<proteinExistence type="predicted"/>
<feature type="compositionally biased region" description="Basic and acidic residues" evidence="7">
    <location>
        <begin position="603"/>
        <end position="613"/>
    </location>
</feature>
<reference evidence="9 10" key="1">
    <citation type="journal article" date="2018" name="Nat. Ecol. Evol.">
        <title>Genomic signatures of mitonuclear coevolution across populations of Tigriopus californicus.</title>
        <authorList>
            <person name="Barreto F.S."/>
            <person name="Watson E.T."/>
            <person name="Lima T.G."/>
            <person name="Willett C.S."/>
            <person name="Edmands S."/>
            <person name="Li W."/>
            <person name="Burton R.S."/>
        </authorList>
    </citation>
    <scope>NUCLEOTIDE SEQUENCE [LARGE SCALE GENOMIC DNA]</scope>
    <source>
        <strain evidence="9 10">San Diego</strain>
    </source>
</reference>
<keyword evidence="5 6" id="KW-0862">Zinc</keyword>
<keyword evidence="10" id="KW-1185">Reference proteome</keyword>
<keyword evidence="2 6" id="KW-0479">Metal-binding</keyword>
<feature type="compositionally biased region" description="Acidic residues" evidence="7">
    <location>
        <begin position="588"/>
        <end position="597"/>
    </location>
</feature>
<evidence type="ECO:0000256" key="1">
    <source>
        <dbReference type="ARBA" id="ARBA00022553"/>
    </source>
</evidence>
<evidence type="ECO:0000256" key="7">
    <source>
        <dbReference type="SAM" id="MobiDB-lite"/>
    </source>
</evidence>
<evidence type="ECO:0000256" key="3">
    <source>
        <dbReference type="ARBA" id="ARBA00022737"/>
    </source>
</evidence>
<feature type="compositionally biased region" description="Acidic residues" evidence="7">
    <location>
        <begin position="45"/>
        <end position="68"/>
    </location>
</feature>
<feature type="compositionally biased region" description="Basic and acidic residues" evidence="7">
    <location>
        <begin position="135"/>
        <end position="156"/>
    </location>
</feature>
<feature type="region of interest" description="Disordered" evidence="7">
    <location>
        <begin position="818"/>
        <end position="909"/>
    </location>
</feature>
<dbReference type="OMA" id="GPPNQNF"/>
<feature type="compositionally biased region" description="Basic residues" evidence="7">
    <location>
        <begin position="120"/>
        <end position="134"/>
    </location>
</feature>
<protein>
    <recommendedName>
        <fullName evidence="8">C3H1-type domain-containing protein</fullName>
    </recommendedName>
</protein>
<evidence type="ECO:0000256" key="4">
    <source>
        <dbReference type="ARBA" id="ARBA00022771"/>
    </source>
</evidence>
<accession>A0A553PBT0</accession>
<feature type="zinc finger region" description="C3H1-type" evidence="6">
    <location>
        <begin position="297"/>
        <end position="321"/>
    </location>
</feature>
<evidence type="ECO:0000313" key="9">
    <source>
        <dbReference type="EMBL" id="TRY75137.1"/>
    </source>
</evidence>
<evidence type="ECO:0000256" key="6">
    <source>
        <dbReference type="PROSITE-ProRule" id="PRU00723"/>
    </source>
</evidence>
<gene>
    <name evidence="9" type="ORF">TCAL_00669</name>
</gene>
<dbReference type="InterPro" id="IPR000571">
    <property type="entry name" value="Znf_CCCH"/>
</dbReference>
<dbReference type="GO" id="GO:0003723">
    <property type="term" value="F:RNA binding"/>
    <property type="evidence" value="ECO:0007669"/>
    <property type="project" value="InterPro"/>
</dbReference>
<feature type="region of interest" description="Disordered" evidence="7">
    <location>
        <begin position="1"/>
        <end position="243"/>
    </location>
</feature>
<feature type="compositionally biased region" description="Polar residues" evidence="7">
    <location>
        <begin position="676"/>
        <end position="690"/>
    </location>
</feature>
<keyword evidence="4 6" id="KW-0863">Zinc-finger</keyword>
<dbReference type="InterPro" id="IPR054361">
    <property type="entry name" value="Znf-CCCH_ZC3H4/6/8"/>
</dbReference>
<feature type="zinc finger region" description="C3H1-type" evidence="6">
    <location>
        <begin position="239"/>
        <end position="267"/>
    </location>
</feature>
<feature type="compositionally biased region" description="Basic and acidic residues" evidence="7">
    <location>
        <begin position="226"/>
        <end position="243"/>
    </location>
</feature>
<feature type="compositionally biased region" description="Basic and acidic residues" evidence="7">
    <location>
        <begin position="727"/>
        <end position="739"/>
    </location>
</feature>
<dbReference type="STRING" id="6832.A0A553PBT0"/>
<feature type="compositionally biased region" description="Basic and acidic residues" evidence="7">
    <location>
        <begin position="78"/>
        <end position="118"/>
    </location>
</feature>
<dbReference type="EMBL" id="VCGU01000005">
    <property type="protein sequence ID" value="TRY75137.1"/>
    <property type="molecule type" value="Genomic_DNA"/>
</dbReference>
<feature type="domain" description="C3H1-type" evidence="8">
    <location>
        <begin position="239"/>
        <end position="267"/>
    </location>
</feature>
<feature type="domain" description="C3H1-type" evidence="8">
    <location>
        <begin position="297"/>
        <end position="321"/>
    </location>
</feature>
<dbReference type="AlphaFoldDB" id="A0A553PBT0"/>
<dbReference type="Proteomes" id="UP000318571">
    <property type="component" value="Chromosome 2"/>
</dbReference>
<feature type="zinc finger region" description="C3H1-type" evidence="6">
    <location>
        <begin position="269"/>
        <end position="296"/>
    </location>
</feature>
<feature type="compositionally biased region" description="Basic and acidic residues" evidence="7">
    <location>
        <begin position="704"/>
        <end position="715"/>
    </location>
</feature>
<evidence type="ECO:0000313" key="10">
    <source>
        <dbReference type="Proteomes" id="UP000318571"/>
    </source>
</evidence>
<dbReference type="InterPro" id="IPR045124">
    <property type="entry name" value="Su(sable)-like"/>
</dbReference>
<sequence>MMDIEAPKIDVEMAQEPEKMNDNYTPEPQSEMEVKADSPPPSQNEDLEEGEDVEEGEITDDEENEEVSEGGASNSRISETEGSKPPRNDNPNKKGADSHVSDATDDDKKSSVDKESPRSRNSKHHKEKRKKSSKRRDEDSDEDKRRKLKEQLRKLEMQMGGPEDDVDDEAMGIYTAGGSPTRRARQTESDEFSEGRSSRSRSRSPKSRKRRRRSNSRDVGKKRRRDERERKGGRRGPREKSDEICKMYMQGKCPKSPDNCMFSHDAEPPKIFELCKFYLLDRCAKREKCLYLHKDFPCKFFHTGQKCIDTAESCKFSHEPLSTDTRTILLKHLESAPKEILGDFPRLTRDAAIDLVYKTEAKNKGWTSEEPPPDYVPNMSAPRGGPIEEGGISSVQEKLVQMSEGGGAGVGSGPLGPPNMGMNIPRPGMPRPGGPMMRHPGPNHAPFDQGPPHMGGDRRRKSRWESDYPPAPPGPYMGGHPPMFGPGGPHRMRGPFPRRNDLPYRPYGEGPGHGYPHEPPHDGYYPRPDNGYPGNHFPPHVRVGGYPSDKNSYPPEDDEFEHPRHNREHSSRDGGRDRDRDRSPTPVPEDEAMEEEQSSSLPDVHKQLYDRIQKKQKTNDASPEKPEEIRAKVIESWYESDEEPSEQKAPSDIINPSSVGKIGLPKELTEVLTALKSSSPGNGDATSVTLSPVPGDNVTTAGSLKRDPRMRRDPRALPNAIPATSQKVRDPRMKPKTEVSKGGQDITNIDLTEVFGDLELPTFKENTEYDPNENSMGLPFKPHRVGGVAEEIAASIFSHPPLEYRLRRMDIDKPDYSDMIVKHRLSTDKVQQDPRLRRYRNASPLKSPPHTDGYNPSQHAYRSPATHSNPSSTSSSYAPPATAEYTYNPNADLMRGPKGGSRRDPRKRD</sequence>
<dbReference type="PROSITE" id="PS50103">
    <property type="entry name" value="ZF_C3H1"/>
    <property type="match status" value="3"/>
</dbReference>
<feature type="region of interest" description="Disordered" evidence="7">
    <location>
        <begin position="430"/>
        <end position="660"/>
    </location>
</feature>
<feature type="region of interest" description="Disordered" evidence="7">
    <location>
        <begin position="676"/>
        <end position="745"/>
    </location>
</feature>
<dbReference type="Pfam" id="PF22623">
    <property type="entry name" value="zf-CCCH_9"/>
    <property type="match status" value="1"/>
</dbReference>
<dbReference type="GO" id="GO:0045892">
    <property type="term" value="P:negative regulation of DNA-templated transcription"/>
    <property type="evidence" value="ECO:0007669"/>
    <property type="project" value="InterPro"/>
</dbReference>
<dbReference type="PANTHER" id="PTHR13119">
    <property type="entry name" value="ZINC FINGER CCCH DOMAIN-CONTAINING PROTEI"/>
    <property type="match status" value="1"/>
</dbReference>
<feature type="compositionally biased region" description="Basic and acidic residues" evidence="7">
    <location>
        <begin position="568"/>
        <end position="583"/>
    </location>
</feature>